<protein>
    <submittedName>
        <fullName evidence="1">Uncharacterized protein</fullName>
    </submittedName>
</protein>
<proteinExistence type="predicted"/>
<evidence type="ECO:0000313" key="1">
    <source>
        <dbReference type="EMBL" id="CAG6778126.1"/>
    </source>
</evidence>
<name>A0A8D9B6K5_9HEMI</name>
<sequence>MSLVTHGWSTDSNLMSKSAQIIDVYRTDTHPNKSPHNDKKIILANTSLNSNPQHRKLVQTMMILISRITKPVNTLPNSPNTLKSPKRWTHLTANFTNRVPVLSKGTNLNGEPNP</sequence>
<accession>A0A8D9B6K5</accession>
<dbReference type="AlphaFoldDB" id="A0A8D9B6K5"/>
<reference evidence="1" key="1">
    <citation type="submission" date="2021-05" db="EMBL/GenBank/DDBJ databases">
        <authorList>
            <person name="Alioto T."/>
            <person name="Alioto T."/>
            <person name="Gomez Garrido J."/>
        </authorList>
    </citation>
    <scope>NUCLEOTIDE SEQUENCE</scope>
</reference>
<organism evidence="1">
    <name type="scientific">Cacopsylla melanoneura</name>
    <dbReference type="NCBI Taxonomy" id="428564"/>
    <lineage>
        <taxon>Eukaryota</taxon>
        <taxon>Metazoa</taxon>
        <taxon>Ecdysozoa</taxon>
        <taxon>Arthropoda</taxon>
        <taxon>Hexapoda</taxon>
        <taxon>Insecta</taxon>
        <taxon>Pterygota</taxon>
        <taxon>Neoptera</taxon>
        <taxon>Paraneoptera</taxon>
        <taxon>Hemiptera</taxon>
        <taxon>Sternorrhyncha</taxon>
        <taxon>Psylloidea</taxon>
        <taxon>Psyllidae</taxon>
        <taxon>Psyllinae</taxon>
        <taxon>Cacopsylla</taxon>
    </lineage>
</organism>
<dbReference type="EMBL" id="HBUF01608293">
    <property type="protein sequence ID" value="CAG6778126.1"/>
    <property type="molecule type" value="Transcribed_RNA"/>
</dbReference>